<evidence type="ECO:0000256" key="8">
    <source>
        <dbReference type="ARBA" id="ARBA00023170"/>
    </source>
</evidence>
<dbReference type="Pfam" id="PF08263">
    <property type="entry name" value="LRRNT_2"/>
    <property type="match status" value="1"/>
</dbReference>
<keyword evidence="2" id="KW-0433">Leucine-rich repeat</keyword>
<dbReference type="AlphaFoldDB" id="A0A396IRD0"/>
<evidence type="ECO:0000256" key="9">
    <source>
        <dbReference type="ARBA" id="ARBA00023180"/>
    </source>
</evidence>
<keyword evidence="3" id="KW-0812">Transmembrane</keyword>
<evidence type="ECO:0000256" key="3">
    <source>
        <dbReference type="ARBA" id="ARBA00022692"/>
    </source>
</evidence>
<proteinExistence type="predicted"/>
<dbReference type="Proteomes" id="UP000265566">
    <property type="component" value="Chromosome 3"/>
</dbReference>
<evidence type="ECO:0000256" key="4">
    <source>
        <dbReference type="ARBA" id="ARBA00022729"/>
    </source>
</evidence>
<evidence type="ECO:0000256" key="5">
    <source>
        <dbReference type="ARBA" id="ARBA00022737"/>
    </source>
</evidence>
<keyword evidence="8" id="KW-0675">Receptor</keyword>
<organism evidence="11">
    <name type="scientific">Medicago truncatula</name>
    <name type="common">Barrel medic</name>
    <name type="synonym">Medicago tribuloides</name>
    <dbReference type="NCBI Taxonomy" id="3880"/>
    <lineage>
        <taxon>Eukaryota</taxon>
        <taxon>Viridiplantae</taxon>
        <taxon>Streptophyta</taxon>
        <taxon>Embryophyta</taxon>
        <taxon>Tracheophyta</taxon>
        <taxon>Spermatophyta</taxon>
        <taxon>Magnoliopsida</taxon>
        <taxon>eudicotyledons</taxon>
        <taxon>Gunneridae</taxon>
        <taxon>Pentapetalae</taxon>
        <taxon>rosids</taxon>
        <taxon>fabids</taxon>
        <taxon>Fabales</taxon>
        <taxon>Fabaceae</taxon>
        <taxon>Papilionoideae</taxon>
        <taxon>50 kb inversion clade</taxon>
        <taxon>NPAAA clade</taxon>
        <taxon>Hologalegina</taxon>
        <taxon>IRL clade</taxon>
        <taxon>Trifolieae</taxon>
        <taxon>Medicago</taxon>
    </lineage>
</organism>
<sequence length="71" mass="8151">MSTSCNKKDLKNLLLFKKGVVDTEGALSPWKVEEDCCSWEGVYCNKLTKRIRRLDLPNYLGGELYLNILLI</sequence>
<evidence type="ECO:0000313" key="11">
    <source>
        <dbReference type="EMBL" id="RHN67043.1"/>
    </source>
</evidence>
<comment type="caution">
    <text evidence="11">The sequence shown here is derived from an EMBL/GenBank/DDBJ whole genome shotgun (WGS) entry which is preliminary data.</text>
</comment>
<dbReference type="InterPro" id="IPR013210">
    <property type="entry name" value="LRR_N_plant-typ"/>
</dbReference>
<protein>
    <submittedName>
        <fullName evidence="11">Putative leucine-rich repeat-containing, plant-type</fullName>
    </submittedName>
</protein>
<dbReference type="InterPro" id="IPR046956">
    <property type="entry name" value="RLP23-like"/>
</dbReference>
<dbReference type="EMBL" id="PSQE01000003">
    <property type="protein sequence ID" value="RHN67043.1"/>
    <property type="molecule type" value="Genomic_DNA"/>
</dbReference>
<keyword evidence="7" id="KW-0472">Membrane</keyword>
<feature type="domain" description="Leucine-rich repeat-containing N-terminal plant-type" evidence="10">
    <location>
        <begin position="7"/>
        <end position="45"/>
    </location>
</feature>
<keyword evidence="6" id="KW-1133">Transmembrane helix</keyword>
<evidence type="ECO:0000256" key="2">
    <source>
        <dbReference type="ARBA" id="ARBA00022614"/>
    </source>
</evidence>
<dbReference type="Gramene" id="rna15175">
    <property type="protein sequence ID" value="RHN67043.1"/>
    <property type="gene ID" value="gene15175"/>
</dbReference>
<keyword evidence="9" id="KW-0325">Glycoprotein</keyword>
<evidence type="ECO:0000259" key="10">
    <source>
        <dbReference type="Pfam" id="PF08263"/>
    </source>
</evidence>
<dbReference type="PANTHER" id="PTHR48063">
    <property type="entry name" value="LRR RECEPTOR-LIKE KINASE"/>
    <property type="match status" value="1"/>
</dbReference>
<dbReference type="PANTHER" id="PTHR48063:SF52">
    <property type="entry name" value="LRR RECEPTOR-LIKE KINASE FAMILY PROTEIN"/>
    <property type="match status" value="1"/>
</dbReference>
<reference evidence="11" key="1">
    <citation type="journal article" date="2018" name="Nat. Plants">
        <title>Whole-genome landscape of Medicago truncatula symbiotic genes.</title>
        <authorList>
            <person name="Pecrix Y."/>
            <person name="Gamas P."/>
            <person name="Carrere S."/>
        </authorList>
    </citation>
    <scope>NUCLEOTIDE SEQUENCE</scope>
    <source>
        <tissue evidence="11">Leaves</tissue>
    </source>
</reference>
<evidence type="ECO:0000256" key="6">
    <source>
        <dbReference type="ARBA" id="ARBA00022989"/>
    </source>
</evidence>
<name>A0A396IRD0_MEDTR</name>
<dbReference type="Gene3D" id="3.80.10.10">
    <property type="entry name" value="Ribonuclease Inhibitor"/>
    <property type="match status" value="1"/>
</dbReference>
<accession>A0A396IRD0</accession>
<dbReference type="GO" id="GO:0016020">
    <property type="term" value="C:membrane"/>
    <property type="evidence" value="ECO:0007669"/>
    <property type="project" value="UniProtKB-SubCell"/>
</dbReference>
<gene>
    <name evidence="11" type="ORF">MtrunA17_Chr3g0098381</name>
</gene>
<dbReference type="InterPro" id="IPR032675">
    <property type="entry name" value="LRR_dom_sf"/>
</dbReference>
<comment type="subcellular location">
    <subcellularLocation>
        <location evidence="1">Membrane</location>
        <topology evidence="1">Single-pass type I membrane protein</topology>
    </subcellularLocation>
</comment>
<evidence type="ECO:0000256" key="7">
    <source>
        <dbReference type="ARBA" id="ARBA00023136"/>
    </source>
</evidence>
<keyword evidence="5" id="KW-0677">Repeat</keyword>
<evidence type="ECO:0000256" key="1">
    <source>
        <dbReference type="ARBA" id="ARBA00004479"/>
    </source>
</evidence>
<keyword evidence="4" id="KW-0732">Signal</keyword>